<dbReference type="AlphaFoldDB" id="A0A7W6BVY9"/>
<name>A0A7W6BVY9_9SPHN</name>
<dbReference type="EMBL" id="JACIDT010000042">
    <property type="protein sequence ID" value="MBB3928884.1"/>
    <property type="molecule type" value="Genomic_DNA"/>
</dbReference>
<evidence type="ECO:0000313" key="2">
    <source>
        <dbReference type="Proteomes" id="UP000571950"/>
    </source>
</evidence>
<accession>A0A7W6BVY9</accession>
<protein>
    <submittedName>
        <fullName evidence="1">Uncharacterized protein</fullName>
    </submittedName>
</protein>
<dbReference type="RefSeq" id="WP_188074032.1">
    <property type="nucleotide sequence ID" value="NZ_BSPS01000176.1"/>
</dbReference>
<keyword evidence="2" id="KW-1185">Reference proteome</keyword>
<evidence type="ECO:0000313" key="1">
    <source>
        <dbReference type="EMBL" id="MBB3928884.1"/>
    </source>
</evidence>
<gene>
    <name evidence="1" type="ORF">GGR43_004629</name>
</gene>
<comment type="caution">
    <text evidence="1">The sequence shown here is derived from an EMBL/GenBank/DDBJ whole genome shotgun (WGS) entry which is preliminary data.</text>
</comment>
<dbReference type="InterPro" id="IPR001005">
    <property type="entry name" value="SANT/Myb"/>
</dbReference>
<organism evidence="1 2">
    <name type="scientific">Sphingobium jiangsuense</name>
    <dbReference type="NCBI Taxonomy" id="870476"/>
    <lineage>
        <taxon>Bacteria</taxon>
        <taxon>Pseudomonadati</taxon>
        <taxon>Pseudomonadota</taxon>
        <taxon>Alphaproteobacteria</taxon>
        <taxon>Sphingomonadales</taxon>
        <taxon>Sphingomonadaceae</taxon>
        <taxon>Sphingobium</taxon>
    </lineage>
</organism>
<dbReference type="Proteomes" id="UP000571950">
    <property type="component" value="Unassembled WGS sequence"/>
</dbReference>
<sequence>MAAWTPVEVDILTAAYRDGGLPAAREALPHRSSKAITGKAAYLNLTAASSPFSPWTAEEDEVLRQFYRSEGSEFCARVLTRRSISAIRHRAGIILGTFAPRADIVLPGPAKPRPKVRRTFEQQLAAVQAGAKLERAWSKPVAAPGYTMAGVSADW</sequence>
<reference evidence="1 2" key="1">
    <citation type="submission" date="2020-08" db="EMBL/GenBank/DDBJ databases">
        <title>Genomic Encyclopedia of Type Strains, Phase IV (KMG-IV): sequencing the most valuable type-strain genomes for metagenomic binning, comparative biology and taxonomic classification.</title>
        <authorList>
            <person name="Goeker M."/>
        </authorList>
    </citation>
    <scope>NUCLEOTIDE SEQUENCE [LARGE SCALE GENOMIC DNA]</scope>
    <source>
        <strain evidence="1 2">DSM 26189</strain>
    </source>
</reference>
<proteinExistence type="predicted"/>
<dbReference type="CDD" id="cd00167">
    <property type="entry name" value="SANT"/>
    <property type="match status" value="1"/>
</dbReference>